<evidence type="ECO:0000313" key="1">
    <source>
        <dbReference type="EMBL" id="MCS7479611.1"/>
    </source>
</evidence>
<dbReference type="AlphaFoldDB" id="A0A9X3AGG5"/>
<keyword evidence="2" id="KW-1185">Reference proteome</keyword>
<reference evidence="1" key="1">
    <citation type="submission" date="2022-08" db="EMBL/GenBank/DDBJ databases">
        <authorList>
            <person name="Tistechok S."/>
            <person name="Samborskyy M."/>
            <person name="Roman I."/>
        </authorList>
    </citation>
    <scope>NUCLEOTIDE SEQUENCE</scope>
    <source>
        <strain evidence="1">DSM 103496</strain>
    </source>
</reference>
<organism evidence="1 2">
    <name type="scientific">Umezawaea endophytica</name>
    <dbReference type="NCBI Taxonomy" id="1654476"/>
    <lineage>
        <taxon>Bacteria</taxon>
        <taxon>Bacillati</taxon>
        <taxon>Actinomycetota</taxon>
        <taxon>Actinomycetes</taxon>
        <taxon>Pseudonocardiales</taxon>
        <taxon>Pseudonocardiaceae</taxon>
        <taxon>Umezawaea</taxon>
    </lineage>
</organism>
<name>A0A9X3AGG5_9PSEU</name>
<dbReference type="Proteomes" id="UP001141259">
    <property type="component" value="Unassembled WGS sequence"/>
</dbReference>
<gene>
    <name evidence="1" type="ORF">NZH93_22345</name>
</gene>
<dbReference type="RefSeq" id="WP_259625105.1">
    <property type="nucleotide sequence ID" value="NZ_JANYMP010000010.1"/>
</dbReference>
<evidence type="ECO:0000313" key="2">
    <source>
        <dbReference type="Proteomes" id="UP001141259"/>
    </source>
</evidence>
<sequence>MNTPANIDDLTHRTAQALVQAMHTDQWHHAREWLTGFLTTNSTDPTPVLAEAEHSRALLTQADHDDLATLHKAATKALAIRLRQASTNHPTAGEEFRDYLAEHTEPTPPTNPHVVQNAYATTKGQIFQTTGHQHITLNPKREHR</sequence>
<proteinExistence type="predicted"/>
<comment type="caution">
    <text evidence="1">The sequence shown here is derived from an EMBL/GenBank/DDBJ whole genome shotgun (WGS) entry which is preliminary data.</text>
</comment>
<protein>
    <submittedName>
        <fullName evidence="1">Uncharacterized protein</fullName>
    </submittedName>
</protein>
<accession>A0A9X3AGG5</accession>
<dbReference type="EMBL" id="JANYMP010000010">
    <property type="protein sequence ID" value="MCS7479611.1"/>
    <property type="molecule type" value="Genomic_DNA"/>
</dbReference>